<dbReference type="Proteomes" id="UP000075230">
    <property type="component" value="Unassembled WGS sequence"/>
</dbReference>
<reference evidence="1" key="4">
    <citation type="submission" date="2021-02" db="EMBL/GenBank/DDBJ databases">
        <title>Aspergillus luchuensis mut. kawachii IFO 4304 genome sequence.</title>
        <authorList>
            <person name="Mori K."/>
            <person name="Kadooka C."/>
            <person name="Goto M."/>
            <person name="Futagami T."/>
        </authorList>
    </citation>
    <scope>NUCLEOTIDE SEQUENCE</scope>
    <source>
        <strain evidence="1">IFO 4308</strain>
    </source>
</reference>
<reference evidence="3" key="2">
    <citation type="submission" date="2016-02" db="EMBL/GenBank/DDBJ databases">
        <title>Genome sequencing of Aspergillus luchuensis NBRC 4314.</title>
        <authorList>
            <person name="Yamada O."/>
        </authorList>
    </citation>
    <scope>NUCLEOTIDE SEQUENCE [LARGE SCALE GENOMIC DNA]</scope>
    <source>
        <strain evidence="3">RIB 2604</strain>
    </source>
</reference>
<dbReference type="KEGG" id="aluc:AKAW2_40115S"/>
<dbReference type="InterPro" id="IPR021054">
    <property type="entry name" value="Cell_wall_mannoprotein_1"/>
</dbReference>
<gene>
    <name evidence="1" type="ORF">AKAW2_40115S</name>
    <name evidence="2" type="ORF">RIB2604_00801330</name>
</gene>
<dbReference type="RefSeq" id="XP_041542198.1">
    <property type="nucleotide sequence ID" value="XM_041688410.1"/>
</dbReference>
<dbReference type="Proteomes" id="UP000661280">
    <property type="component" value="Chromosome 4"/>
</dbReference>
<organism evidence="2 3">
    <name type="scientific">Aspergillus kawachii</name>
    <name type="common">White koji mold</name>
    <name type="synonym">Aspergillus awamori var. kawachi</name>
    <dbReference type="NCBI Taxonomy" id="1069201"/>
    <lineage>
        <taxon>Eukaryota</taxon>
        <taxon>Fungi</taxon>
        <taxon>Dikarya</taxon>
        <taxon>Ascomycota</taxon>
        <taxon>Pezizomycotina</taxon>
        <taxon>Eurotiomycetes</taxon>
        <taxon>Eurotiomycetidae</taxon>
        <taxon>Eurotiales</taxon>
        <taxon>Aspergillaceae</taxon>
        <taxon>Aspergillus</taxon>
        <taxon>Aspergillus subgen. Circumdati</taxon>
    </lineage>
</organism>
<evidence type="ECO:0000313" key="1">
    <source>
        <dbReference type="EMBL" id="BCR98432.1"/>
    </source>
</evidence>
<proteinExistence type="predicted"/>
<dbReference type="OrthoDB" id="4442424at2759"/>
<dbReference type="AlphaFoldDB" id="A0A146F499"/>
<sequence length="175" mass="19300">MTGSKSFVGAFAPRPSGKPYASTADMVMELNMLTETMKDMTSQIEQYQGGMSNLLYLTGGTYKVYDSALIAQKRIASTEVTEGRDEEDQVLTATYEMINALTQAIVATASKAPFVKKIPSGSSIVQAVLRKIYEAKEGLRAALLRHCANGFTSEILELLRDFEQRYTDMMSDLRA</sequence>
<accession>A0A146F499</accession>
<protein>
    <submittedName>
        <fullName evidence="2">Similar to An14g03060</fullName>
    </submittedName>
</protein>
<reference evidence="2 3" key="1">
    <citation type="journal article" date="2016" name="DNA Res.">
        <title>Genome sequence of Aspergillus luchuensis NBRC 4314.</title>
        <authorList>
            <person name="Yamada O."/>
            <person name="Machida M."/>
            <person name="Hosoyama A."/>
            <person name="Goto M."/>
            <person name="Takahashi T."/>
            <person name="Futagami T."/>
            <person name="Yamagata Y."/>
            <person name="Takeuchi M."/>
            <person name="Kobayashi T."/>
            <person name="Koike H."/>
            <person name="Abe K."/>
            <person name="Asai K."/>
            <person name="Arita M."/>
            <person name="Fujita N."/>
            <person name="Fukuda K."/>
            <person name="Higa K."/>
            <person name="Horikawa H."/>
            <person name="Ishikawa T."/>
            <person name="Jinno K."/>
            <person name="Kato Y."/>
            <person name="Kirimura K."/>
            <person name="Mizutani O."/>
            <person name="Nakasone K."/>
            <person name="Sano M."/>
            <person name="Shiraishi Y."/>
            <person name="Tsukahara M."/>
            <person name="Gomi K."/>
        </authorList>
    </citation>
    <scope>NUCLEOTIDE SEQUENCE [LARGE SCALE GENOMIC DNA]</scope>
    <source>
        <strain evidence="2 3">RIB 2604</strain>
    </source>
</reference>
<keyword evidence="4" id="KW-1185">Reference proteome</keyword>
<evidence type="ECO:0000313" key="3">
    <source>
        <dbReference type="Proteomes" id="UP000075230"/>
    </source>
</evidence>
<evidence type="ECO:0000313" key="4">
    <source>
        <dbReference type="Proteomes" id="UP000661280"/>
    </source>
</evidence>
<evidence type="ECO:0000313" key="2">
    <source>
        <dbReference type="EMBL" id="GAT20662.1"/>
    </source>
</evidence>
<dbReference type="Pfam" id="PF12296">
    <property type="entry name" value="HsbA"/>
    <property type="match status" value="1"/>
</dbReference>
<dbReference type="EMBL" id="AP024428">
    <property type="protein sequence ID" value="BCR98432.1"/>
    <property type="molecule type" value="Genomic_DNA"/>
</dbReference>
<dbReference type="VEuPathDB" id="FungiDB:ASPFODRAFT_63323"/>
<name>A0A146F499_ASPKA</name>
<reference evidence="1" key="3">
    <citation type="submission" date="2021-01" db="EMBL/GenBank/DDBJ databases">
        <authorList>
            <consortium name="Aspergillus luchuensis mut. kawachii IFO 4304 genome sequencing consortium"/>
            <person name="Kazuki M."/>
            <person name="Futagami T."/>
        </authorList>
    </citation>
    <scope>NUCLEOTIDE SEQUENCE</scope>
    <source>
        <strain evidence="1">IFO 4308</strain>
    </source>
</reference>
<dbReference type="EMBL" id="BCWF01000008">
    <property type="protein sequence ID" value="GAT20662.1"/>
    <property type="molecule type" value="Genomic_DNA"/>
</dbReference>
<dbReference type="GeneID" id="64959757"/>